<accession>A0A0W0FVT2</accession>
<comment type="caution">
    <text evidence="1">The sequence shown here is derived from an EMBL/GenBank/DDBJ whole genome shotgun (WGS) entry which is preliminary data.</text>
</comment>
<reference evidence="1 2" key="1">
    <citation type="submission" date="2015-12" db="EMBL/GenBank/DDBJ databases">
        <title>Draft genome sequence of Moniliophthora roreri, the causal agent of frosty pod rot of cacao.</title>
        <authorList>
            <person name="Aime M.C."/>
            <person name="Diaz-Valderrama J.R."/>
            <person name="Kijpornyongpan T."/>
            <person name="Phillips-Mora W."/>
        </authorList>
    </citation>
    <scope>NUCLEOTIDE SEQUENCE [LARGE SCALE GENOMIC DNA]</scope>
    <source>
        <strain evidence="1 2">MCA 2952</strain>
    </source>
</reference>
<dbReference type="EMBL" id="LATX01001577">
    <property type="protein sequence ID" value="KTB40477.1"/>
    <property type="molecule type" value="Genomic_DNA"/>
</dbReference>
<sequence length="35" mass="3636">MGLGGFGMVPQALAALHVAPEKDWAETRDVARALG</sequence>
<dbReference type="Proteomes" id="UP000054988">
    <property type="component" value="Unassembled WGS sequence"/>
</dbReference>
<gene>
    <name evidence="1" type="ORF">WG66_6941</name>
</gene>
<evidence type="ECO:0000313" key="1">
    <source>
        <dbReference type="EMBL" id="KTB40477.1"/>
    </source>
</evidence>
<dbReference type="AlphaFoldDB" id="A0A0W0FVT2"/>
<evidence type="ECO:0000313" key="2">
    <source>
        <dbReference type="Proteomes" id="UP000054988"/>
    </source>
</evidence>
<proteinExistence type="predicted"/>
<protein>
    <submittedName>
        <fullName evidence="1">Uncharacterized protein</fullName>
    </submittedName>
</protein>
<name>A0A0W0FVT2_MONRR</name>
<organism evidence="1 2">
    <name type="scientific">Moniliophthora roreri</name>
    <name type="common">Frosty pod rot fungus</name>
    <name type="synonym">Monilia roreri</name>
    <dbReference type="NCBI Taxonomy" id="221103"/>
    <lineage>
        <taxon>Eukaryota</taxon>
        <taxon>Fungi</taxon>
        <taxon>Dikarya</taxon>
        <taxon>Basidiomycota</taxon>
        <taxon>Agaricomycotina</taxon>
        <taxon>Agaricomycetes</taxon>
        <taxon>Agaricomycetidae</taxon>
        <taxon>Agaricales</taxon>
        <taxon>Marasmiineae</taxon>
        <taxon>Marasmiaceae</taxon>
        <taxon>Moniliophthora</taxon>
    </lineage>
</organism>